<dbReference type="RefSeq" id="XP_072846345.1">
    <property type="nucleotide sequence ID" value="XM_072990244.1"/>
</dbReference>
<evidence type="ECO:0000313" key="1">
    <source>
        <dbReference type="Proteomes" id="UP001652642"/>
    </source>
</evidence>
<evidence type="ECO:0000313" key="3">
    <source>
        <dbReference type="RefSeq" id="XP_072846350.1"/>
    </source>
</evidence>
<dbReference type="PANTHER" id="PTHR14917">
    <property type="entry name" value="SPERMATOGENESIS-ASSOCIATED PROTEIN 7"/>
    <property type="match status" value="1"/>
</dbReference>
<sequence>MVLKNSLMGPFRGHMSIKSSPFSPGSSCKLSSQYIIQDHMAMHYRKLLSAKAAVDSSAPKSLNMSIKYRDHQKREQLMKAVEKMKEEMTQVLSAPSCHSWRISMENNKVFGR</sequence>
<dbReference type="InterPro" id="IPR029357">
    <property type="entry name" value="SPATA7"/>
</dbReference>
<accession>A0ABM5FLT6</accession>
<keyword evidence="1" id="KW-1185">Reference proteome</keyword>
<reference evidence="1 2" key="1">
    <citation type="submission" date="2025-05" db="UniProtKB">
        <authorList>
            <consortium name="RefSeq"/>
        </authorList>
    </citation>
    <scope>NUCLEOTIDE SEQUENCE [LARGE SCALE GENOMIC DNA]</scope>
</reference>
<organism evidence="1 2">
    <name type="scientific">Pogona vitticeps</name>
    <name type="common">central bearded dragon</name>
    <dbReference type="NCBI Taxonomy" id="103695"/>
    <lineage>
        <taxon>Eukaryota</taxon>
        <taxon>Metazoa</taxon>
        <taxon>Chordata</taxon>
        <taxon>Craniata</taxon>
        <taxon>Vertebrata</taxon>
        <taxon>Euteleostomi</taxon>
        <taxon>Lepidosauria</taxon>
        <taxon>Squamata</taxon>
        <taxon>Bifurcata</taxon>
        <taxon>Unidentata</taxon>
        <taxon>Episquamata</taxon>
        <taxon>Toxicofera</taxon>
        <taxon>Iguania</taxon>
        <taxon>Acrodonta</taxon>
        <taxon>Agamidae</taxon>
        <taxon>Amphibolurinae</taxon>
        <taxon>Pogona</taxon>
    </lineage>
</organism>
<evidence type="ECO:0000313" key="2">
    <source>
        <dbReference type="RefSeq" id="XP_072846345.1"/>
    </source>
</evidence>
<proteinExistence type="predicted"/>
<dbReference type="Proteomes" id="UP001652642">
    <property type="component" value="Chromosome 1"/>
</dbReference>
<dbReference type="RefSeq" id="XP_072846350.1">
    <property type="nucleotide sequence ID" value="XM_072990249.1"/>
</dbReference>
<dbReference type="Pfam" id="PF15244">
    <property type="entry name" value="HSD3"/>
    <property type="match status" value="1"/>
</dbReference>
<name>A0ABM5FLT6_9SAUR</name>
<protein>
    <submittedName>
        <fullName evidence="2 3">Spermatogenesis-associated protein 7 homolog isoform X2</fullName>
    </submittedName>
</protein>
<dbReference type="GeneID" id="110087181"/>
<dbReference type="PANTHER" id="PTHR14917:SF3">
    <property type="entry name" value="SPERMATOGENESIS ASSOCIATED 7"/>
    <property type="match status" value="1"/>
</dbReference>
<gene>
    <name evidence="2 3" type="primary">LOC110087181</name>
</gene>